<dbReference type="GO" id="GO:0005351">
    <property type="term" value="F:carbohydrate:proton symporter activity"/>
    <property type="evidence" value="ECO:0007669"/>
    <property type="project" value="TreeGrafter"/>
</dbReference>
<dbReference type="SUPFAM" id="SSF103473">
    <property type="entry name" value="MFS general substrate transporter"/>
    <property type="match status" value="1"/>
</dbReference>
<comment type="similarity">
    <text evidence="2 7">Belongs to the major facilitator superfamily. Sugar transporter (TC 2.A.1.1) family.</text>
</comment>
<evidence type="ECO:0000256" key="3">
    <source>
        <dbReference type="ARBA" id="ARBA00022448"/>
    </source>
</evidence>
<evidence type="ECO:0000256" key="6">
    <source>
        <dbReference type="ARBA" id="ARBA00023136"/>
    </source>
</evidence>
<evidence type="ECO:0000259" key="9">
    <source>
        <dbReference type="PROSITE" id="PS50850"/>
    </source>
</evidence>
<proteinExistence type="inferred from homology"/>
<feature type="transmembrane region" description="Helical" evidence="8">
    <location>
        <begin position="342"/>
        <end position="360"/>
    </location>
</feature>
<dbReference type="PANTHER" id="PTHR48022:SF21">
    <property type="entry name" value="QUINATE TRANSPORTER, PUTATIVE (AFU_ORTHOLOGUE AFUA_6G06960)-RELATED"/>
    <property type="match status" value="1"/>
</dbReference>
<feature type="transmembrane region" description="Helical" evidence="8">
    <location>
        <begin position="204"/>
        <end position="226"/>
    </location>
</feature>
<organism evidence="10 11">
    <name type="scientific">Zopfia rhizophila CBS 207.26</name>
    <dbReference type="NCBI Taxonomy" id="1314779"/>
    <lineage>
        <taxon>Eukaryota</taxon>
        <taxon>Fungi</taxon>
        <taxon>Dikarya</taxon>
        <taxon>Ascomycota</taxon>
        <taxon>Pezizomycotina</taxon>
        <taxon>Dothideomycetes</taxon>
        <taxon>Dothideomycetes incertae sedis</taxon>
        <taxon>Zopfiaceae</taxon>
        <taxon>Zopfia</taxon>
    </lineage>
</organism>
<evidence type="ECO:0000256" key="4">
    <source>
        <dbReference type="ARBA" id="ARBA00022692"/>
    </source>
</evidence>
<evidence type="ECO:0000256" key="7">
    <source>
        <dbReference type="RuleBase" id="RU003346"/>
    </source>
</evidence>
<dbReference type="EMBL" id="ML994615">
    <property type="protein sequence ID" value="KAF2192314.1"/>
    <property type="molecule type" value="Genomic_DNA"/>
</dbReference>
<dbReference type="PROSITE" id="PS00216">
    <property type="entry name" value="SUGAR_TRANSPORT_1"/>
    <property type="match status" value="2"/>
</dbReference>
<dbReference type="InterPro" id="IPR036259">
    <property type="entry name" value="MFS_trans_sf"/>
</dbReference>
<dbReference type="Pfam" id="PF00083">
    <property type="entry name" value="Sugar_tr"/>
    <property type="match status" value="1"/>
</dbReference>
<feature type="transmembrane region" description="Helical" evidence="8">
    <location>
        <begin position="35"/>
        <end position="64"/>
    </location>
</feature>
<dbReference type="PROSITE" id="PS00217">
    <property type="entry name" value="SUGAR_TRANSPORT_2"/>
    <property type="match status" value="1"/>
</dbReference>
<evidence type="ECO:0000256" key="1">
    <source>
        <dbReference type="ARBA" id="ARBA00004141"/>
    </source>
</evidence>
<keyword evidence="3 7" id="KW-0813">Transport</keyword>
<sequence>MNNYATGQIGPGARFLYKIVKNDSMKSDPPQIYGWRVFVLACSACFGGMLFGMDIGTIGGVLILPEFMKKYGLDKLNKVQQADLSANIASTLQAGCFIGCFFASWIADKLGRRMALILNGMITIVGCIIQAASEGSIAAMYVGRFVAGFGVGGASMVVPLYISENAPRAIRGGLTGIYQLFIATGTMLAFMINYGSILHIKGQAVYIVPLTMQALPAVLLVGCMFLNNESPRWLAKADKWDRASAVLSRVRNLPATHEYVQAELRDISEQLEHERMLVGGSSLKDLLREMFMIPGNRKRALISIGLMICQQMTGTNAINYYAPLIFRSLGIKGNSTNLFATGIYGVVKMVTCACFLLFAADSLGRRRSLLWTSIAQGSAMLYIGLYVRIRPPVEGADLPPAGYFALVCIFLFAGFFQFGWGPVCWIYVSEIPSARLRSLNVAIAAATQWLFNFVVARATPNMLATVGKKGYGAFLIYSCFCYTMFFFVWFLIPETMGLSLEKMDDLFGVTQLVKEIEADREAHAQAPAREIGLDGKEVATADQKEVAGSQNSGEKKV</sequence>
<dbReference type="FunFam" id="1.20.1250.20:FF:000026">
    <property type="entry name" value="MFS quinate transporter QutD"/>
    <property type="match status" value="1"/>
</dbReference>
<dbReference type="InterPro" id="IPR005828">
    <property type="entry name" value="MFS_sugar_transport-like"/>
</dbReference>
<name>A0A6A6EL48_9PEZI</name>
<evidence type="ECO:0000313" key="10">
    <source>
        <dbReference type="EMBL" id="KAF2192314.1"/>
    </source>
</evidence>
<protein>
    <submittedName>
        <fullName evidence="10">Quinate permease</fullName>
    </submittedName>
</protein>
<dbReference type="PRINTS" id="PR00171">
    <property type="entry name" value="SUGRTRNSPORT"/>
</dbReference>
<reference evidence="10" key="1">
    <citation type="journal article" date="2020" name="Stud. Mycol.">
        <title>101 Dothideomycetes genomes: a test case for predicting lifestyles and emergence of pathogens.</title>
        <authorList>
            <person name="Haridas S."/>
            <person name="Albert R."/>
            <person name="Binder M."/>
            <person name="Bloem J."/>
            <person name="Labutti K."/>
            <person name="Salamov A."/>
            <person name="Andreopoulos B."/>
            <person name="Baker S."/>
            <person name="Barry K."/>
            <person name="Bills G."/>
            <person name="Bluhm B."/>
            <person name="Cannon C."/>
            <person name="Castanera R."/>
            <person name="Culley D."/>
            <person name="Daum C."/>
            <person name="Ezra D."/>
            <person name="Gonzalez J."/>
            <person name="Henrissat B."/>
            <person name="Kuo A."/>
            <person name="Liang C."/>
            <person name="Lipzen A."/>
            <person name="Lutzoni F."/>
            <person name="Magnuson J."/>
            <person name="Mondo S."/>
            <person name="Nolan M."/>
            <person name="Ohm R."/>
            <person name="Pangilinan J."/>
            <person name="Park H.-J."/>
            <person name="Ramirez L."/>
            <person name="Alfaro M."/>
            <person name="Sun H."/>
            <person name="Tritt A."/>
            <person name="Yoshinaga Y."/>
            <person name="Zwiers L.-H."/>
            <person name="Turgeon B."/>
            <person name="Goodwin S."/>
            <person name="Spatafora J."/>
            <person name="Crous P."/>
            <person name="Grigoriev I."/>
        </authorList>
    </citation>
    <scope>NUCLEOTIDE SEQUENCE</scope>
    <source>
        <strain evidence="10">CBS 207.26</strain>
    </source>
</reference>
<keyword evidence="6 8" id="KW-0472">Membrane</keyword>
<evidence type="ECO:0000313" key="11">
    <source>
        <dbReference type="Proteomes" id="UP000800200"/>
    </source>
</evidence>
<dbReference type="InterPro" id="IPR020846">
    <property type="entry name" value="MFS_dom"/>
</dbReference>
<feature type="domain" description="Major facilitator superfamily (MFS) profile" evidence="9">
    <location>
        <begin position="40"/>
        <end position="496"/>
    </location>
</feature>
<feature type="transmembrane region" description="Helical" evidence="8">
    <location>
        <begin position="471"/>
        <end position="492"/>
    </location>
</feature>
<keyword evidence="11" id="KW-1185">Reference proteome</keyword>
<evidence type="ECO:0000256" key="2">
    <source>
        <dbReference type="ARBA" id="ARBA00010992"/>
    </source>
</evidence>
<accession>A0A6A6EL48</accession>
<feature type="transmembrane region" description="Helical" evidence="8">
    <location>
        <begin position="300"/>
        <end position="322"/>
    </location>
</feature>
<keyword evidence="4 8" id="KW-0812">Transmembrane</keyword>
<feature type="transmembrane region" description="Helical" evidence="8">
    <location>
        <begin position="439"/>
        <end position="459"/>
    </location>
</feature>
<comment type="subcellular location">
    <subcellularLocation>
        <location evidence="1">Membrane</location>
        <topology evidence="1">Multi-pass membrane protein</topology>
    </subcellularLocation>
</comment>
<dbReference type="OrthoDB" id="508119at2759"/>
<evidence type="ECO:0000256" key="5">
    <source>
        <dbReference type="ARBA" id="ARBA00022989"/>
    </source>
</evidence>
<dbReference type="PROSITE" id="PS50850">
    <property type="entry name" value="MFS"/>
    <property type="match status" value="1"/>
</dbReference>
<feature type="transmembrane region" description="Helical" evidence="8">
    <location>
        <begin position="138"/>
        <end position="162"/>
    </location>
</feature>
<dbReference type="NCBIfam" id="TIGR00879">
    <property type="entry name" value="SP"/>
    <property type="match status" value="1"/>
</dbReference>
<feature type="transmembrane region" description="Helical" evidence="8">
    <location>
        <begin position="369"/>
        <end position="389"/>
    </location>
</feature>
<dbReference type="InterPro" id="IPR050360">
    <property type="entry name" value="MFS_Sugar_Transporters"/>
</dbReference>
<dbReference type="Proteomes" id="UP000800200">
    <property type="component" value="Unassembled WGS sequence"/>
</dbReference>
<dbReference type="AlphaFoldDB" id="A0A6A6EL48"/>
<dbReference type="PANTHER" id="PTHR48022">
    <property type="entry name" value="PLASTIDIC GLUCOSE TRANSPORTER 4"/>
    <property type="match status" value="1"/>
</dbReference>
<evidence type="ECO:0000256" key="8">
    <source>
        <dbReference type="SAM" id="Phobius"/>
    </source>
</evidence>
<feature type="transmembrane region" description="Helical" evidence="8">
    <location>
        <begin position="114"/>
        <end position="132"/>
    </location>
</feature>
<dbReference type="InterPro" id="IPR005829">
    <property type="entry name" value="Sugar_transporter_CS"/>
</dbReference>
<dbReference type="InterPro" id="IPR003663">
    <property type="entry name" value="Sugar/inositol_transpt"/>
</dbReference>
<keyword evidence="5 8" id="KW-1133">Transmembrane helix</keyword>
<feature type="transmembrane region" description="Helical" evidence="8">
    <location>
        <begin position="174"/>
        <end position="192"/>
    </location>
</feature>
<dbReference type="GO" id="GO:0016020">
    <property type="term" value="C:membrane"/>
    <property type="evidence" value="ECO:0007669"/>
    <property type="project" value="UniProtKB-SubCell"/>
</dbReference>
<feature type="transmembrane region" description="Helical" evidence="8">
    <location>
        <begin position="401"/>
        <end position="427"/>
    </location>
</feature>
<dbReference type="Gene3D" id="1.20.1250.20">
    <property type="entry name" value="MFS general substrate transporter like domains"/>
    <property type="match status" value="1"/>
</dbReference>
<gene>
    <name evidence="10" type="ORF">K469DRAFT_553736</name>
</gene>
<feature type="transmembrane region" description="Helical" evidence="8">
    <location>
        <begin position="84"/>
        <end position="107"/>
    </location>
</feature>